<evidence type="ECO:0000256" key="9">
    <source>
        <dbReference type="ARBA" id="ARBA00023002"/>
    </source>
</evidence>
<evidence type="ECO:0000256" key="1">
    <source>
        <dbReference type="ARBA" id="ARBA00004651"/>
    </source>
</evidence>
<dbReference type="InterPro" id="IPR017938">
    <property type="entry name" value="Riboflavin_synthase-like_b-brl"/>
</dbReference>
<dbReference type="OMA" id="PWLDQPV"/>
<feature type="transmembrane region" description="Helical" evidence="14">
    <location>
        <begin position="186"/>
        <end position="208"/>
    </location>
</feature>
<dbReference type="Pfam" id="PF01794">
    <property type="entry name" value="Ferric_reduct"/>
    <property type="match status" value="1"/>
</dbReference>
<keyword evidence="9" id="KW-0560">Oxidoreductase</keyword>
<organism evidence="16 17">
    <name type="scientific">Talaromyces stipitatus (strain ATCC 10500 / CBS 375.48 / QM 6759 / NRRL 1006)</name>
    <name type="common">Penicillium stipitatum</name>
    <dbReference type="NCBI Taxonomy" id="441959"/>
    <lineage>
        <taxon>Eukaryota</taxon>
        <taxon>Fungi</taxon>
        <taxon>Dikarya</taxon>
        <taxon>Ascomycota</taxon>
        <taxon>Pezizomycotina</taxon>
        <taxon>Eurotiomycetes</taxon>
        <taxon>Eurotiomycetidae</taxon>
        <taxon>Eurotiales</taxon>
        <taxon>Trichocomaceae</taxon>
        <taxon>Talaromyces</taxon>
        <taxon>Talaromyces sect. Talaromyces</taxon>
    </lineage>
</organism>
<keyword evidence="5" id="KW-1003">Cell membrane</keyword>
<dbReference type="SUPFAM" id="SSF63380">
    <property type="entry name" value="Riboflavin synthase domain-like"/>
    <property type="match status" value="1"/>
</dbReference>
<dbReference type="SUPFAM" id="SSF52343">
    <property type="entry name" value="Ferredoxin reductase-like, C-terminal NADP-linked domain"/>
    <property type="match status" value="1"/>
</dbReference>
<dbReference type="PROSITE" id="PS51384">
    <property type="entry name" value="FAD_FR"/>
    <property type="match status" value="1"/>
</dbReference>
<dbReference type="GO" id="GO:0015677">
    <property type="term" value="P:copper ion import"/>
    <property type="evidence" value="ECO:0007669"/>
    <property type="project" value="TreeGrafter"/>
</dbReference>
<dbReference type="GO" id="GO:0005886">
    <property type="term" value="C:plasma membrane"/>
    <property type="evidence" value="ECO:0007669"/>
    <property type="project" value="UniProtKB-SubCell"/>
</dbReference>
<keyword evidence="7" id="KW-0249">Electron transport</keyword>
<keyword evidence="4" id="KW-0813">Transport</keyword>
<dbReference type="Pfam" id="PF08030">
    <property type="entry name" value="NAD_binding_6"/>
    <property type="match status" value="1"/>
</dbReference>
<dbReference type="EMBL" id="EQ962655">
    <property type="protein sequence ID" value="EED17375.1"/>
    <property type="molecule type" value="Genomic_DNA"/>
</dbReference>
<feature type="region of interest" description="Disordered" evidence="13">
    <location>
        <begin position="495"/>
        <end position="534"/>
    </location>
</feature>
<dbReference type="PhylomeDB" id="B8M980"/>
<feature type="transmembrane region" description="Helical" evidence="14">
    <location>
        <begin position="220"/>
        <end position="244"/>
    </location>
</feature>
<dbReference type="InterPro" id="IPR039261">
    <property type="entry name" value="FNR_nucleotide-bd"/>
</dbReference>
<feature type="compositionally biased region" description="Polar residues" evidence="13">
    <location>
        <begin position="497"/>
        <end position="508"/>
    </location>
</feature>
<evidence type="ECO:0000256" key="2">
    <source>
        <dbReference type="ARBA" id="ARBA00006278"/>
    </source>
</evidence>
<evidence type="ECO:0000256" key="11">
    <source>
        <dbReference type="ARBA" id="ARBA00023136"/>
    </source>
</evidence>
<feature type="domain" description="FAD-binding FR-type" evidence="15">
    <location>
        <begin position="298"/>
        <end position="411"/>
    </location>
</feature>
<accession>B8M980</accession>
<evidence type="ECO:0000313" key="16">
    <source>
        <dbReference type="EMBL" id="EED17375.1"/>
    </source>
</evidence>
<evidence type="ECO:0000259" key="15">
    <source>
        <dbReference type="PROSITE" id="PS51384"/>
    </source>
</evidence>
<proteinExistence type="inferred from homology"/>
<protein>
    <recommendedName>
        <fullName evidence="3">ferric-chelate reductase (NADPH)</fullName>
        <ecNumber evidence="3">1.16.1.9</ecNumber>
    </recommendedName>
</protein>
<evidence type="ECO:0000256" key="4">
    <source>
        <dbReference type="ARBA" id="ARBA00022448"/>
    </source>
</evidence>
<dbReference type="EC" id="1.16.1.9" evidence="3"/>
<reference evidence="17" key="1">
    <citation type="journal article" date="2015" name="Genome Announc.">
        <title>Genome sequence of the AIDS-associated pathogen Penicillium marneffei (ATCC18224) and its near taxonomic relative Talaromyces stipitatus (ATCC10500).</title>
        <authorList>
            <person name="Nierman W.C."/>
            <person name="Fedorova-Abrams N.D."/>
            <person name="Andrianopoulos A."/>
        </authorList>
    </citation>
    <scope>NUCLEOTIDE SEQUENCE [LARGE SCALE GENOMIC DNA]</scope>
    <source>
        <strain evidence="17">ATCC 10500 / CBS 375.48 / QM 6759 / NRRL 1006</strain>
    </source>
</reference>
<dbReference type="AlphaFoldDB" id="B8M980"/>
<feature type="transmembrane region" description="Helical" evidence="14">
    <location>
        <begin position="46"/>
        <end position="67"/>
    </location>
</feature>
<feature type="transmembrane region" description="Helical" evidence="14">
    <location>
        <begin position="145"/>
        <end position="165"/>
    </location>
</feature>
<feature type="transmembrane region" description="Helical" evidence="14">
    <location>
        <begin position="251"/>
        <end position="269"/>
    </location>
</feature>
<evidence type="ECO:0000256" key="10">
    <source>
        <dbReference type="ARBA" id="ARBA00023065"/>
    </source>
</evidence>
<dbReference type="CDD" id="cd06186">
    <property type="entry name" value="NOX_Duox_like_FAD_NADP"/>
    <property type="match status" value="1"/>
</dbReference>
<dbReference type="Pfam" id="PF08022">
    <property type="entry name" value="FAD_binding_8"/>
    <property type="match status" value="1"/>
</dbReference>
<dbReference type="STRING" id="441959.B8M980"/>
<dbReference type="SFLD" id="SFLDG01168">
    <property type="entry name" value="Ferric_reductase_subgroup_(FRE"/>
    <property type="match status" value="1"/>
</dbReference>
<feature type="compositionally biased region" description="Polar residues" evidence="13">
    <location>
        <begin position="515"/>
        <end position="534"/>
    </location>
</feature>
<dbReference type="InterPro" id="IPR013130">
    <property type="entry name" value="Fe3_Rdtase_TM_dom"/>
</dbReference>
<evidence type="ECO:0000256" key="6">
    <source>
        <dbReference type="ARBA" id="ARBA00022692"/>
    </source>
</evidence>
<evidence type="ECO:0000256" key="12">
    <source>
        <dbReference type="ARBA" id="ARBA00048483"/>
    </source>
</evidence>
<sequence>MPMLPWLTSPVMLHSSRDPGECTMTPEQCAYKHRYWVFWYEADHRYSLPTVAFFLVAIMLFTMARLIRLFTPRSWKRLSGWARLMAVFRTLSYKKLWILGSSTQSIGALFLAAVGVVYFLAMTLAPRPYYWPNTMEINYGNSPPIATRSGFMALACMPFIYMLAAKASPITLLTGISHELLTNWHSWAAWAMFVLALVHTFPFIVYHIQMGDIVEQWNDGGLWVTGVVALLAQAWLTFGSIPWLRNRYYEFFKSTHFIAALVFIVFFFFHCDYTLSSWDYFIATAVLYTLSWCYSQCKTYFEYGVGHEARLQRESNGTLKITINSRKARWTVGQHIYLRFLAGGIMHVLTAHPFTICSMPHTDPAEKASQLVFYIRPRGGDTKFLMAQAIKHPNTEIPVLMDGPYGGIPSTQLNFSDSALAVGGGAGAGFTLAVIEHILQRYIVTRKANRRLKVIVATREPDTRIWYIEALKDIAHRYPLSKEAFAGISVDIHETGESGSQEETVNNRSDLEKAQGSTTVQLNNEESGDSQDPSITDMFNVNLYKGQPNLRVTTKDLIADQEDATIGLLACGPSSMSHDMSEAAVSAQQQIISGQLKAREVWYHSESFSY</sequence>
<comment type="subcellular location">
    <subcellularLocation>
        <location evidence="1">Cell membrane</location>
        <topology evidence="1">Multi-pass membrane protein</topology>
    </subcellularLocation>
</comment>
<evidence type="ECO:0000256" key="8">
    <source>
        <dbReference type="ARBA" id="ARBA00022989"/>
    </source>
</evidence>
<dbReference type="InterPro" id="IPR017927">
    <property type="entry name" value="FAD-bd_FR_type"/>
</dbReference>
<dbReference type="VEuPathDB" id="FungiDB:TSTA_112110"/>
<name>B8M980_TALSN</name>
<keyword evidence="8 14" id="KW-1133">Transmembrane helix</keyword>
<dbReference type="InParanoid" id="B8M980"/>
<dbReference type="InterPro" id="IPR013112">
    <property type="entry name" value="FAD-bd_8"/>
</dbReference>
<keyword evidence="17" id="KW-1185">Reference proteome</keyword>
<evidence type="ECO:0000256" key="13">
    <source>
        <dbReference type="SAM" id="MobiDB-lite"/>
    </source>
</evidence>
<evidence type="ECO:0000256" key="5">
    <source>
        <dbReference type="ARBA" id="ARBA00022475"/>
    </source>
</evidence>
<dbReference type="Gene3D" id="3.40.50.80">
    <property type="entry name" value="Nucleotide-binding domain of ferredoxin-NADP reductase (FNR) module"/>
    <property type="match status" value="1"/>
</dbReference>
<gene>
    <name evidence="16" type="ORF">TSTA_112110</name>
</gene>
<evidence type="ECO:0000256" key="7">
    <source>
        <dbReference type="ARBA" id="ARBA00022982"/>
    </source>
</evidence>
<keyword evidence="11 14" id="KW-0472">Membrane</keyword>
<dbReference type="PANTHER" id="PTHR32361">
    <property type="entry name" value="FERRIC/CUPRIC REDUCTASE TRANSMEMBRANE COMPONENT"/>
    <property type="match status" value="1"/>
</dbReference>
<keyword evidence="10" id="KW-0406">Ion transport</keyword>
<dbReference type="OrthoDB" id="17725at2759"/>
<comment type="similarity">
    <text evidence="2">Belongs to the ferric reductase (FRE) family.</text>
</comment>
<dbReference type="GO" id="GO:0006879">
    <property type="term" value="P:intracellular iron ion homeostasis"/>
    <property type="evidence" value="ECO:0007669"/>
    <property type="project" value="TreeGrafter"/>
</dbReference>
<dbReference type="PANTHER" id="PTHR32361:SF23">
    <property type="entry name" value="FERRIC-CHELATE REDUCTASE"/>
    <property type="match status" value="1"/>
</dbReference>
<keyword evidence="6 14" id="KW-0812">Transmembrane</keyword>
<dbReference type="InterPro" id="IPR013121">
    <property type="entry name" value="Fe_red_NAD-bd_6"/>
</dbReference>
<dbReference type="InterPro" id="IPR051410">
    <property type="entry name" value="Ferric/Cupric_Reductase"/>
</dbReference>
<dbReference type="eggNOG" id="KOG0039">
    <property type="taxonomic scope" value="Eukaryota"/>
</dbReference>
<evidence type="ECO:0000256" key="14">
    <source>
        <dbReference type="SAM" id="Phobius"/>
    </source>
</evidence>
<dbReference type="Proteomes" id="UP000001745">
    <property type="component" value="Unassembled WGS sequence"/>
</dbReference>
<feature type="transmembrane region" description="Helical" evidence="14">
    <location>
        <begin position="105"/>
        <end position="125"/>
    </location>
</feature>
<comment type="catalytic activity">
    <reaction evidence="12">
        <text>2 a Fe(II)-siderophore + NADP(+) + H(+) = 2 a Fe(III)-siderophore + NADPH</text>
        <dbReference type="Rhea" id="RHEA:28795"/>
        <dbReference type="Rhea" id="RHEA-COMP:11342"/>
        <dbReference type="Rhea" id="RHEA-COMP:11344"/>
        <dbReference type="ChEBI" id="CHEBI:15378"/>
        <dbReference type="ChEBI" id="CHEBI:29033"/>
        <dbReference type="ChEBI" id="CHEBI:29034"/>
        <dbReference type="ChEBI" id="CHEBI:57783"/>
        <dbReference type="ChEBI" id="CHEBI:58349"/>
        <dbReference type="EC" id="1.16.1.9"/>
    </reaction>
</comment>
<dbReference type="GO" id="GO:0006826">
    <property type="term" value="P:iron ion transport"/>
    <property type="evidence" value="ECO:0007669"/>
    <property type="project" value="TreeGrafter"/>
</dbReference>
<dbReference type="GO" id="GO:0052851">
    <property type="term" value="F:ferric-chelate reductase (NADPH) activity"/>
    <property type="evidence" value="ECO:0007669"/>
    <property type="project" value="UniProtKB-EC"/>
</dbReference>
<dbReference type="SFLD" id="SFLDS00052">
    <property type="entry name" value="Ferric_Reductase_Domain"/>
    <property type="match status" value="1"/>
</dbReference>
<evidence type="ECO:0000256" key="3">
    <source>
        <dbReference type="ARBA" id="ARBA00012668"/>
    </source>
</evidence>
<evidence type="ECO:0000313" key="17">
    <source>
        <dbReference type="Proteomes" id="UP000001745"/>
    </source>
</evidence>
<dbReference type="GeneID" id="8098866"/>
<dbReference type="RefSeq" id="XP_002481367.1">
    <property type="nucleotide sequence ID" value="XM_002481322.1"/>
</dbReference>